<feature type="domain" description="DUF4283" evidence="1">
    <location>
        <begin position="39"/>
        <end position="108"/>
    </location>
</feature>
<evidence type="ECO:0000313" key="2">
    <source>
        <dbReference type="EMBL" id="KAK8495452.1"/>
    </source>
</evidence>
<reference evidence="2 3" key="1">
    <citation type="journal article" date="2024" name="G3 (Bethesda)">
        <title>Genome assembly of Hibiscus sabdariffa L. provides insights into metabolisms of medicinal natural products.</title>
        <authorList>
            <person name="Kim T."/>
        </authorList>
    </citation>
    <scope>NUCLEOTIDE SEQUENCE [LARGE SCALE GENOMIC DNA]</scope>
    <source>
        <strain evidence="2">TK-2024</strain>
        <tissue evidence="2">Old leaves</tissue>
    </source>
</reference>
<proteinExistence type="predicted"/>
<gene>
    <name evidence="2" type="ORF">V6N12_044407</name>
</gene>
<evidence type="ECO:0000313" key="3">
    <source>
        <dbReference type="Proteomes" id="UP001472677"/>
    </source>
</evidence>
<dbReference type="EMBL" id="JBBPBM010000435">
    <property type="protein sequence ID" value="KAK8495452.1"/>
    <property type="molecule type" value="Genomic_DNA"/>
</dbReference>
<name>A0ABR2ANS6_9ROSI</name>
<dbReference type="Pfam" id="PF14111">
    <property type="entry name" value="DUF4283"/>
    <property type="match status" value="1"/>
</dbReference>
<evidence type="ECO:0000259" key="1">
    <source>
        <dbReference type="Pfam" id="PF14111"/>
    </source>
</evidence>
<comment type="caution">
    <text evidence="2">The sequence shown here is derived from an EMBL/GenBank/DDBJ whole genome shotgun (WGS) entry which is preliminary data.</text>
</comment>
<organism evidence="2 3">
    <name type="scientific">Hibiscus sabdariffa</name>
    <name type="common">roselle</name>
    <dbReference type="NCBI Taxonomy" id="183260"/>
    <lineage>
        <taxon>Eukaryota</taxon>
        <taxon>Viridiplantae</taxon>
        <taxon>Streptophyta</taxon>
        <taxon>Embryophyta</taxon>
        <taxon>Tracheophyta</taxon>
        <taxon>Spermatophyta</taxon>
        <taxon>Magnoliopsida</taxon>
        <taxon>eudicotyledons</taxon>
        <taxon>Gunneridae</taxon>
        <taxon>Pentapetalae</taxon>
        <taxon>rosids</taxon>
        <taxon>malvids</taxon>
        <taxon>Malvales</taxon>
        <taxon>Malvaceae</taxon>
        <taxon>Malvoideae</taxon>
        <taxon>Hibiscus</taxon>
    </lineage>
</organism>
<sequence>MLTLDRDDLELLEGDVVHGYSDGIVSIDFSNRVWNLTAKNFDQTIIVKLLGRKIGYSTLCNKINEVLKPSKTFHLLDIENDYFLITFRARSDYMKALTKGLWMIFGHYQIIEP</sequence>
<accession>A0ABR2ANS6</accession>
<dbReference type="Proteomes" id="UP001472677">
    <property type="component" value="Unassembled WGS sequence"/>
</dbReference>
<protein>
    <recommendedName>
        <fullName evidence="1">DUF4283 domain-containing protein</fullName>
    </recommendedName>
</protein>
<dbReference type="InterPro" id="IPR025558">
    <property type="entry name" value="DUF4283"/>
</dbReference>
<keyword evidence="3" id="KW-1185">Reference proteome</keyword>